<organism evidence="1 2">
    <name type="scientific">Klebsiella michiganensis</name>
    <dbReference type="NCBI Taxonomy" id="1134687"/>
    <lineage>
        <taxon>Bacteria</taxon>
        <taxon>Pseudomonadati</taxon>
        <taxon>Pseudomonadota</taxon>
        <taxon>Gammaproteobacteria</taxon>
        <taxon>Enterobacterales</taxon>
        <taxon>Enterobacteriaceae</taxon>
        <taxon>Klebsiella/Raoultella group</taxon>
        <taxon>Klebsiella</taxon>
    </lineage>
</organism>
<evidence type="ECO:0000313" key="1">
    <source>
        <dbReference type="EMBL" id="STW71954.1"/>
    </source>
</evidence>
<evidence type="ECO:0000313" key="2">
    <source>
        <dbReference type="Proteomes" id="UP000254863"/>
    </source>
</evidence>
<dbReference type="AlphaFoldDB" id="A0A7H4PHJ9"/>
<dbReference type="EMBL" id="UGMS01000002">
    <property type="protein sequence ID" value="STW71954.1"/>
    <property type="molecule type" value="Genomic_DNA"/>
</dbReference>
<accession>A0A7H4PHJ9</accession>
<sequence length="44" mass="4964">MEGLFSELIFDGGNDNWITVPYIKNPKPTQAVDKLLSLSVDKRI</sequence>
<dbReference type="Proteomes" id="UP000254863">
    <property type="component" value="Unassembled WGS sequence"/>
</dbReference>
<gene>
    <name evidence="1" type="ORF">NCTC11685_05156</name>
</gene>
<comment type="caution">
    <text evidence="1">The sequence shown here is derived from an EMBL/GenBank/DDBJ whole genome shotgun (WGS) entry which is preliminary data.</text>
</comment>
<name>A0A7H4PHJ9_9ENTR</name>
<reference evidence="1 2" key="1">
    <citation type="submission" date="2018-06" db="EMBL/GenBank/DDBJ databases">
        <authorList>
            <consortium name="Pathogen Informatics"/>
            <person name="Doyle S."/>
        </authorList>
    </citation>
    <scope>NUCLEOTIDE SEQUENCE [LARGE SCALE GENOMIC DNA]</scope>
    <source>
        <strain evidence="1 2">NCTC11685</strain>
    </source>
</reference>
<protein>
    <submittedName>
        <fullName evidence="1">Uncharacterized protein</fullName>
    </submittedName>
</protein>
<proteinExistence type="predicted"/>